<accession>A0A450U7W0</accession>
<protein>
    <submittedName>
        <fullName evidence="1">Uncharacterized protein</fullName>
    </submittedName>
</protein>
<sequence length="203" mass="22417">MAMSLPLTWYWKSNRFPQRDHWPQPSQILLPSLASGSRHGLPGPGRQGWQKLPVNFYEITIGKTLRPTTNIRAVMSIVEEELHRGLGWRRASLPYWGLARLEVGMLAVIVGDKAHVVGVGPSRAERFSCQVRFDGRGVVGAGKGIVEAPTTDGDVGLVVVHVAGDGTDRIVEGVRMRLSLARALRFWFPRRRVGTSAPVKAIH</sequence>
<proteinExistence type="predicted"/>
<organism evidence="1">
    <name type="scientific">Candidatus Kentrum sp. LFY</name>
    <dbReference type="NCBI Taxonomy" id="2126342"/>
    <lineage>
        <taxon>Bacteria</taxon>
        <taxon>Pseudomonadati</taxon>
        <taxon>Pseudomonadota</taxon>
        <taxon>Gammaproteobacteria</taxon>
        <taxon>Candidatus Kentrum</taxon>
    </lineage>
</organism>
<dbReference type="EMBL" id="CAADFF010000008">
    <property type="protein sequence ID" value="VFJ87850.1"/>
    <property type="molecule type" value="Genomic_DNA"/>
</dbReference>
<dbReference type="AlphaFoldDB" id="A0A450U7W0"/>
<gene>
    <name evidence="1" type="ORF">BECKLFY1418B_GA0070995_100820</name>
</gene>
<reference evidence="1" key="1">
    <citation type="submission" date="2019-02" db="EMBL/GenBank/DDBJ databases">
        <authorList>
            <person name="Gruber-Vodicka R. H."/>
            <person name="Seah K. B. B."/>
        </authorList>
    </citation>
    <scope>NUCLEOTIDE SEQUENCE</scope>
    <source>
        <strain evidence="1">BECK_M7</strain>
    </source>
</reference>
<name>A0A450U7W0_9GAMM</name>
<evidence type="ECO:0000313" key="1">
    <source>
        <dbReference type="EMBL" id="VFJ87850.1"/>
    </source>
</evidence>